<evidence type="ECO:0000256" key="4">
    <source>
        <dbReference type="ARBA" id="ARBA00023002"/>
    </source>
</evidence>
<dbReference type="InterPro" id="IPR050196">
    <property type="entry name" value="Cytochrome_P450_Monoox"/>
</dbReference>
<proteinExistence type="inferred from homology"/>
<evidence type="ECO:0000256" key="3">
    <source>
        <dbReference type="ARBA" id="ARBA00022723"/>
    </source>
</evidence>
<reference evidence="9 10" key="1">
    <citation type="submission" date="2009-08" db="EMBL/GenBank/DDBJ databases">
        <title>The Genome Sequence of Spizellomyces punctatus strain DAOM BR117.</title>
        <authorList>
            <consortium name="The Broad Institute Genome Sequencing Platform"/>
            <person name="Russ C."/>
            <person name="Cuomo C."/>
            <person name="Shea T."/>
            <person name="Young S.K."/>
            <person name="Zeng Q."/>
            <person name="Koehrsen M."/>
            <person name="Haas B."/>
            <person name="Borodovsky M."/>
            <person name="Guigo R."/>
            <person name="Alvarado L."/>
            <person name="Berlin A."/>
            <person name="Bochicchio J."/>
            <person name="Borenstein D."/>
            <person name="Chapman S."/>
            <person name="Chen Z."/>
            <person name="Engels R."/>
            <person name="Freedman E."/>
            <person name="Gellesch M."/>
            <person name="Goldberg J."/>
            <person name="Griggs A."/>
            <person name="Gujja S."/>
            <person name="Heiman D."/>
            <person name="Hepburn T."/>
            <person name="Howarth C."/>
            <person name="Jen D."/>
            <person name="Larson L."/>
            <person name="Lewis B."/>
            <person name="Mehta T."/>
            <person name="Park D."/>
            <person name="Pearson M."/>
            <person name="Roberts A."/>
            <person name="Saif S."/>
            <person name="Shenoy N."/>
            <person name="Sisk P."/>
            <person name="Stolte C."/>
            <person name="Sykes S."/>
            <person name="Thomson T."/>
            <person name="Walk T."/>
            <person name="White J."/>
            <person name="Yandava C."/>
            <person name="Burger G."/>
            <person name="Gray M.W."/>
            <person name="Holland P.W.H."/>
            <person name="King N."/>
            <person name="Lang F.B.F."/>
            <person name="Roger A.J."/>
            <person name="Ruiz-Trillo I."/>
            <person name="Lander E."/>
            <person name="Nusbaum C."/>
        </authorList>
    </citation>
    <scope>NUCLEOTIDE SEQUENCE [LARGE SCALE GENOMIC DNA]</scope>
    <source>
        <strain evidence="9 10">DAOM BR117</strain>
    </source>
</reference>
<dbReference type="InterPro" id="IPR017972">
    <property type="entry name" value="Cyt_P450_CS"/>
</dbReference>
<evidence type="ECO:0000256" key="2">
    <source>
        <dbReference type="ARBA" id="ARBA00022617"/>
    </source>
</evidence>
<dbReference type="RefSeq" id="XP_016606803.1">
    <property type="nucleotide sequence ID" value="XM_016753954.1"/>
</dbReference>
<dbReference type="STRING" id="645134.A0A0L0HDG1"/>
<accession>A0A0L0HDG1</accession>
<evidence type="ECO:0000313" key="10">
    <source>
        <dbReference type="Proteomes" id="UP000053201"/>
    </source>
</evidence>
<sequence length="392" mass="44143">MQQVYRRLAPNAPETSHGIAMRTVDGGWEKHRRLANRALLPPKAVNAFTDDMNAYAKVLVNGLASESTKGAIDIRKPLNDYTFSVILKIAFGTRGESVPEIADAVRTLFNVARTHFLLPSAALDWEKDPLLRDLHEKLQSIRRFSMDMLKERREMMKRCEVLPRDFATAIFTARDEKDGEMLMEEDVLTDSIDIMAAGTDTTASLLTFALYELAKPENKMLQMQLYKEITDTIATADLQYDTSGSMRLMTAVLKETARLYPPAPINGRAATEDFEFHGVHIPRGASVVILNEPIHRNSAHYAHPNMYFPYHFIDQNINKARHPFAWIPFGAGGRSCVGQRISMMEAKVALAHLIRAFEIELASHRNGRKLETEAGFTIAAVEPVEIVFKARK</sequence>
<dbReference type="GO" id="GO:0004497">
    <property type="term" value="F:monooxygenase activity"/>
    <property type="evidence" value="ECO:0007669"/>
    <property type="project" value="UniProtKB-KW"/>
</dbReference>
<evidence type="ECO:0000256" key="6">
    <source>
        <dbReference type="ARBA" id="ARBA00023033"/>
    </source>
</evidence>
<evidence type="ECO:0000256" key="8">
    <source>
        <dbReference type="RuleBase" id="RU000461"/>
    </source>
</evidence>
<keyword evidence="3 7" id="KW-0479">Metal-binding</keyword>
<dbReference type="GeneID" id="27689100"/>
<comment type="cofactor">
    <cofactor evidence="7">
        <name>heme</name>
        <dbReference type="ChEBI" id="CHEBI:30413"/>
    </cofactor>
</comment>
<dbReference type="InterPro" id="IPR036396">
    <property type="entry name" value="Cyt_P450_sf"/>
</dbReference>
<dbReference type="InParanoid" id="A0A0L0HDG1"/>
<protein>
    <recommendedName>
        <fullName evidence="11">Cytochrome P450</fullName>
    </recommendedName>
</protein>
<dbReference type="InterPro" id="IPR002401">
    <property type="entry name" value="Cyt_P450_E_grp-I"/>
</dbReference>
<organism evidence="9 10">
    <name type="scientific">Spizellomyces punctatus (strain DAOM BR117)</name>
    <dbReference type="NCBI Taxonomy" id="645134"/>
    <lineage>
        <taxon>Eukaryota</taxon>
        <taxon>Fungi</taxon>
        <taxon>Fungi incertae sedis</taxon>
        <taxon>Chytridiomycota</taxon>
        <taxon>Chytridiomycota incertae sedis</taxon>
        <taxon>Chytridiomycetes</taxon>
        <taxon>Spizellomycetales</taxon>
        <taxon>Spizellomycetaceae</taxon>
        <taxon>Spizellomyces</taxon>
    </lineage>
</organism>
<dbReference type="VEuPathDB" id="FungiDB:SPPG_05745"/>
<dbReference type="PROSITE" id="PS00086">
    <property type="entry name" value="CYTOCHROME_P450"/>
    <property type="match status" value="1"/>
</dbReference>
<dbReference type="Pfam" id="PF00067">
    <property type="entry name" value="p450"/>
    <property type="match status" value="1"/>
</dbReference>
<dbReference type="OrthoDB" id="1470350at2759"/>
<evidence type="ECO:0008006" key="11">
    <source>
        <dbReference type="Google" id="ProtNLM"/>
    </source>
</evidence>
<keyword evidence="10" id="KW-1185">Reference proteome</keyword>
<dbReference type="eggNOG" id="KOG0157">
    <property type="taxonomic scope" value="Eukaryota"/>
</dbReference>
<dbReference type="Proteomes" id="UP000053201">
    <property type="component" value="Unassembled WGS sequence"/>
</dbReference>
<keyword evidence="4 8" id="KW-0560">Oxidoreductase</keyword>
<dbReference type="GO" id="GO:0020037">
    <property type="term" value="F:heme binding"/>
    <property type="evidence" value="ECO:0007669"/>
    <property type="project" value="InterPro"/>
</dbReference>
<keyword evidence="5 7" id="KW-0408">Iron</keyword>
<dbReference type="Gene3D" id="1.10.630.10">
    <property type="entry name" value="Cytochrome P450"/>
    <property type="match status" value="1"/>
</dbReference>
<evidence type="ECO:0000256" key="7">
    <source>
        <dbReference type="PIRSR" id="PIRSR602401-1"/>
    </source>
</evidence>
<dbReference type="GO" id="GO:0005506">
    <property type="term" value="F:iron ion binding"/>
    <property type="evidence" value="ECO:0007669"/>
    <property type="project" value="InterPro"/>
</dbReference>
<dbReference type="GO" id="GO:0016705">
    <property type="term" value="F:oxidoreductase activity, acting on paired donors, with incorporation or reduction of molecular oxygen"/>
    <property type="evidence" value="ECO:0007669"/>
    <property type="project" value="InterPro"/>
</dbReference>
<dbReference type="PANTHER" id="PTHR24291:SF50">
    <property type="entry name" value="BIFUNCTIONAL ALBAFLAVENONE MONOOXYGENASE_TERPENE SYNTHASE"/>
    <property type="match status" value="1"/>
</dbReference>
<keyword evidence="2 7" id="KW-0349">Heme</keyword>
<dbReference type="InterPro" id="IPR001128">
    <property type="entry name" value="Cyt_P450"/>
</dbReference>
<dbReference type="AlphaFoldDB" id="A0A0L0HDG1"/>
<gene>
    <name evidence="9" type="ORF">SPPG_05745</name>
</gene>
<evidence type="ECO:0000256" key="5">
    <source>
        <dbReference type="ARBA" id="ARBA00023004"/>
    </source>
</evidence>
<feature type="binding site" description="axial binding residue" evidence="7">
    <location>
        <position position="336"/>
    </location>
    <ligand>
        <name>heme</name>
        <dbReference type="ChEBI" id="CHEBI:30413"/>
    </ligand>
    <ligandPart>
        <name>Fe</name>
        <dbReference type="ChEBI" id="CHEBI:18248"/>
    </ligandPart>
</feature>
<dbReference type="PANTHER" id="PTHR24291">
    <property type="entry name" value="CYTOCHROME P450 FAMILY 4"/>
    <property type="match status" value="1"/>
</dbReference>
<dbReference type="OMA" id="RLIIARI"/>
<evidence type="ECO:0000313" key="9">
    <source>
        <dbReference type="EMBL" id="KNC98763.1"/>
    </source>
</evidence>
<dbReference type="PRINTS" id="PR00385">
    <property type="entry name" value="P450"/>
</dbReference>
<dbReference type="SUPFAM" id="SSF48264">
    <property type="entry name" value="Cytochrome P450"/>
    <property type="match status" value="1"/>
</dbReference>
<dbReference type="EMBL" id="KQ257459">
    <property type="protein sequence ID" value="KNC98763.1"/>
    <property type="molecule type" value="Genomic_DNA"/>
</dbReference>
<evidence type="ECO:0000256" key="1">
    <source>
        <dbReference type="ARBA" id="ARBA00010617"/>
    </source>
</evidence>
<comment type="similarity">
    <text evidence="1 8">Belongs to the cytochrome P450 family.</text>
</comment>
<keyword evidence="6 8" id="KW-0503">Monooxygenase</keyword>
<dbReference type="PRINTS" id="PR00463">
    <property type="entry name" value="EP450I"/>
</dbReference>
<name>A0A0L0HDG1_SPIPD</name>